<comment type="caution">
    <text evidence="1">The sequence shown here is derived from an EMBL/GenBank/DDBJ whole genome shotgun (WGS) entry which is preliminary data.</text>
</comment>
<protein>
    <submittedName>
        <fullName evidence="1">Uncharacterized protein</fullName>
    </submittedName>
</protein>
<evidence type="ECO:0000313" key="2">
    <source>
        <dbReference type="Proteomes" id="UP000233551"/>
    </source>
</evidence>
<organism evidence="1 2">
    <name type="scientific">Punica granatum</name>
    <name type="common">Pomegranate</name>
    <dbReference type="NCBI Taxonomy" id="22663"/>
    <lineage>
        <taxon>Eukaryota</taxon>
        <taxon>Viridiplantae</taxon>
        <taxon>Streptophyta</taxon>
        <taxon>Embryophyta</taxon>
        <taxon>Tracheophyta</taxon>
        <taxon>Spermatophyta</taxon>
        <taxon>Magnoliopsida</taxon>
        <taxon>eudicotyledons</taxon>
        <taxon>Gunneridae</taxon>
        <taxon>Pentapetalae</taxon>
        <taxon>rosids</taxon>
        <taxon>malvids</taxon>
        <taxon>Myrtales</taxon>
        <taxon>Lythraceae</taxon>
        <taxon>Punica</taxon>
    </lineage>
</organism>
<reference evidence="1 2" key="1">
    <citation type="submission" date="2017-11" db="EMBL/GenBank/DDBJ databases">
        <title>De-novo sequencing of pomegranate (Punica granatum L.) genome.</title>
        <authorList>
            <person name="Akparov Z."/>
            <person name="Amiraslanov A."/>
            <person name="Hajiyeva S."/>
            <person name="Abbasov M."/>
            <person name="Kaur K."/>
            <person name="Hamwieh A."/>
            <person name="Solovyev V."/>
            <person name="Salamov A."/>
            <person name="Braich B."/>
            <person name="Kosarev P."/>
            <person name="Mahmoud A."/>
            <person name="Hajiyev E."/>
            <person name="Babayeva S."/>
            <person name="Izzatullayeva V."/>
            <person name="Mammadov A."/>
            <person name="Mammadov A."/>
            <person name="Sharifova S."/>
            <person name="Ojaghi J."/>
            <person name="Eynullazada K."/>
            <person name="Bayramov B."/>
            <person name="Abdulazimova A."/>
            <person name="Shahmuradov I."/>
        </authorList>
    </citation>
    <scope>NUCLEOTIDE SEQUENCE [LARGE SCALE GENOMIC DNA]</scope>
    <source>
        <strain evidence="2">cv. AG2017</strain>
        <tissue evidence="1">Leaf</tissue>
    </source>
</reference>
<keyword evidence="2" id="KW-1185">Reference proteome</keyword>
<evidence type="ECO:0000313" key="1">
    <source>
        <dbReference type="EMBL" id="PKI78717.1"/>
    </source>
</evidence>
<accession>A0A2I0LDG4</accession>
<dbReference type="Proteomes" id="UP000233551">
    <property type="component" value="Unassembled WGS sequence"/>
</dbReference>
<name>A0A2I0LDG4_PUNGR</name>
<gene>
    <name evidence="1" type="ORF">CRG98_000942</name>
</gene>
<dbReference type="AlphaFoldDB" id="A0A2I0LDG4"/>
<sequence>MATLVSDRDHQGWTTLDCSRLERTKVLDRWPVTTRRDTSSGNQRPRPLGAVRGRFYRVSGMQSQTSDHQPTEVMLVAMSDGWCCSVATTFGLPEGCPWPTKP</sequence>
<proteinExistence type="predicted"/>
<dbReference type="EMBL" id="PGOL01000037">
    <property type="protein sequence ID" value="PKI78717.1"/>
    <property type="molecule type" value="Genomic_DNA"/>
</dbReference>